<evidence type="ECO:0000313" key="1">
    <source>
        <dbReference type="EMBL" id="PKR50547.1"/>
    </source>
</evidence>
<reference evidence="1 2" key="1">
    <citation type="submission" date="2017-09" db="EMBL/GenBank/DDBJ databases">
        <title>Biodiversity and function of Thalassospira species in the particle-attached aromatic-hydrocarbon-degrading consortia from the surface seawater of the South China Sea.</title>
        <authorList>
            <person name="Dong C."/>
            <person name="Liu R."/>
            <person name="Shao Z."/>
        </authorList>
    </citation>
    <scope>NUCLEOTIDE SEQUENCE [LARGE SCALE GENOMIC DNA]</scope>
    <source>
        <strain evidence="1 2">CSC1P2</strain>
    </source>
</reference>
<dbReference type="EMBL" id="NWTK01000016">
    <property type="protein sequence ID" value="PKR50547.1"/>
    <property type="molecule type" value="Genomic_DNA"/>
</dbReference>
<gene>
    <name evidence="1" type="ORF">COO20_20615</name>
</gene>
<dbReference type="OrthoDB" id="7359409at2"/>
<dbReference type="Gene3D" id="1.10.287.1080">
    <property type="entry name" value="MazG-like"/>
    <property type="match status" value="1"/>
</dbReference>
<protein>
    <submittedName>
        <fullName evidence="1">Nucleotide pyrophosphohydrolase</fullName>
    </submittedName>
</protein>
<name>A0A2N3KIZ0_9PROT</name>
<organism evidence="1 2">
    <name type="scientific">Thalassospira marina</name>
    <dbReference type="NCBI Taxonomy" id="2048283"/>
    <lineage>
        <taxon>Bacteria</taxon>
        <taxon>Pseudomonadati</taxon>
        <taxon>Pseudomonadota</taxon>
        <taxon>Alphaproteobacteria</taxon>
        <taxon>Rhodospirillales</taxon>
        <taxon>Thalassospiraceae</taxon>
        <taxon>Thalassospira</taxon>
    </lineage>
</organism>
<evidence type="ECO:0000313" key="2">
    <source>
        <dbReference type="Proteomes" id="UP000233597"/>
    </source>
</evidence>
<dbReference type="Proteomes" id="UP000233597">
    <property type="component" value="Unassembled WGS sequence"/>
</dbReference>
<sequence>MQNENQTTICRWADETFGPVADPVALVDRAMMEMQELREAVEARDLSEIGKESADVMILLYRLVEQFGLDLLDQTGAKMAINRNRTWRAKGDGTGSHV</sequence>
<comment type="caution">
    <text evidence="1">The sequence shown here is derived from an EMBL/GenBank/DDBJ whole genome shotgun (WGS) entry which is preliminary data.</text>
</comment>
<dbReference type="RefSeq" id="WP_101270019.1">
    <property type="nucleotide sequence ID" value="NZ_NWTK01000016.1"/>
</dbReference>
<dbReference type="GO" id="GO:0016787">
    <property type="term" value="F:hydrolase activity"/>
    <property type="evidence" value="ECO:0007669"/>
    <property type="project" value="UniProtKB-KW"/>
</dbReference>
<keyword evidence="1" id="KW-0378">Hydrolase</keyword>
<accession>A0A2N3KIZ0</accession>
<dbReference type="SUPFAM" id="SSF101386">
    <property type="entry name" value="all-alpha NTP pyrophosphatases"/>
    <property type="match status" value="1"/>
</dbReference>
<dbReference type="AlphaFoldDB" id="A0A2N3KIZ0"/>
<proteinExistence type="predicted"/>